<evidence type="ECO:0000313" key="3">
    <source>
        <dbReference type="WBParaSite" id="PDA_v2.g18589.t1"/>
    </source>
</evidence>
<feature type="compositionally biased region" description="Polar residues" evidence="1">
    <location>
        <begin position="30"/>
        <end position="48"/>
    </location>
</feature>
<protein>
    <submittedName>
        <fullName evidence="3">Uncharacterized protein</fullName>
    </submittedName>
</protein>
<keyword evidence="2" id="KW-1185">Reference proteome</keyword>
<proteinExistence type="predicted"/>
<organism evidence="2 3">
    <name type="scientific">Panagrolaimus davidi</name>
    <dbReference type="NCBI Taxonomy" id="227884"/>
    <lineage>
        <taxon>Eukaryota</taxon>
        <taxon>Metazoa</taxon>
        <taxon>Ecdysozoa</taxon>
        <taxon>Nematoda</taxon>
        <taxon>Chromadorea</taxon>
        <taxon>Rhabditida</taxon>
        <taxon>Tylenchina</taxon>
        <taxon>Panagrolaimomorpha</taxon>
        <taxon>Panagrolaimoidea</taxon>
        <taxon>Panagrolaimidae</taxon>
        <taxon>Panagrolaimus</taxon>
    </lineage>
</organism>
<feature type="compositionally biased region" description="Acidic residues" evidence="1">
    <location>
        <begin position="302"/>
        <end position="312"/>
    </location>
</feature>
<name>A0A914PKW4_9BILA</name>
<evidence type="ECO:0000256" key="1">
    <source>
        <dbReference type="SAM" id="MobiDB-lite"/>
    </source>
</evidence>
<reference evidence="3" key="1">
    <citation type="submission" date="2022-11" db="UniProtKB">
        <authorList>
            <consortium name="WormBaseParasite"/>
        </authorList>
    </citation>
    <scope>IDENTIFICATION</scope>
</reference>
<dbReference type="AlphaFoldDB" id="A0A914PKW4"/>
<feature type="region of interest" description="Disordered" evidence="1">
    <location>
        <begin position="24"/>
        <end position="51"/>
    </location>
</feature>
<feature type="region of interest" description="Disordered" evidence="1">
    <location>
        <begin position="298"/>
        <end position="439"/>
    </location>
</feature>
<sequence length="460" mass="50946">MVHLLYTFGGRSVGSSVAQAIENTKRRQTPTRLQQTVSTKNGNSQQRPGRTENLDVDKLNKLIKVIDKTWIIPRTGAKDPVGSNFQYKKTCASIYKARHGACQQTGFGVMCFNYCFEQGEKLAFRCQDTSDASYCRNSGTFDTFISKYRKDAYKAKAYIHQMISRCYATAICNLQTGILNSTLIDGDTKFPEDSTPKAPPALIRGAQRTISPLKGAAAARNLLPRVTKLPLASRVDTSTPASKTNIWDRFTVNQKAKPTPKYIPFWQRLLATSTTPAPGISLPEEETQTTLEIIRETSPTEPEIDEGGEGITEEVTTTTEPPPPMTTTTVTRKSKKMTLPTRKALPLSPKPIRGAVRSRRPSTTTTTTTTTPSPTTTEPEPATTESEPEEETREVVEETPATPAPKHTWKPLEVTEPPPPGPEYSKARKAENLGTTGPFWNKFQPGRWYQSVHFMTNTGK</sequence>
<feature type="compositionally biased region" description="Low complexity" evidence="1">
    <location>
        <begin position="361"/>
        <end position="385"/>
    </location>
</feature>
<dbReference type="Proteomes" id="UP000887578">
    <property type="component" value="Unplaced"/>
</dbReference>
<dbReference type="WBParaSite" id="PDA_v2.g18589.t1">
    <property type="protein sequence ID" value="PDA_v2.g18589.t1"/>
    <property type="gene ID" value="PDA_v2.g18589"/>
</dbReference>
<accession>A0A914PKW4</accession>
<evidence type="ECO:0000313" key="2">
    <source>
        <dbReference type="Proteomes" id="UP000887578"/>
    </source>
</evidence>